<keyword evidence="1" id="KW-1133">Transmembrane helix</keyword>
<keyword evidence="1" id="KW-0812">Transmembrane</keyword>
<sequence length="50" mass="5479">MINIHFPNSPSKIFLLSLTVVVFGLFVYLSGSYASATVFSILYAFFAVAD</sequence>
<feature type="transmembrane region" description="Helical" evidence="1">
    <location>
        <begin position="13"/>
        <end position="46"/>
    </location>
</feature>
<dbReference type="Proteomes" id="UP000255423">
    <property type="component" value="Unassembled WGS sequence"/>
</dbReference>
<dbReference type="AlphaFoldDB" id="A0A380RWE4"/>
<dbReference type="EMBL" id="UHJL01000001">
    <property type="protein sequence ID" value="SUQ19858.1"/>
    <property type="molecule type" value="Genomic_DNA"/>
</dbReference>
<evidence type="ECO:0000313" key="2">
    <source>
        <dbReference type="EMBL" id="SUQ19858.1"/>
    </source>
</evidence>
<proteinExistence type="predicted"/>
<gene>
    <name evidence="2" type="ORF">SAMN05661053_1102</name>
</gene>
<name>A0A380RWE4_FIBSU</name>
<evidence type="ECO:0000256" key="1">
    <source>
        <dbReference type="SAM" id="Phobius"/>
    </source>
</evidence>
<accession>A0A380RWE4</accession>
<keyword evidence="1" id="KW-0472">Membrane</keyword>
<evidence type="ECO:0000313" key="3">
    <source>
        <dbReference type="Proteomes" id="UP000255423"/>
    </source>
</evidence>
<organism evidence="2 3">
    <name type="scientific">Fibrobacter succinogenes</name>
    <name type="common">Bacteroides succinogenes</name>
    <dbReference type="NCBI Taxonomy" id="833"/>
    <lineage>
        <taxon>Bacteria</taxon>
        <taxon>Pseudomonadati</taxon>
        <taxon>Fibrobacterota</taxon>
        <taxon>Fibrobacteria</taxon>
        <taxon>Fibrobacterales</taxon>
        <taxon>Fibrobacteraceae</taxon>
        <taxon>Fibrobacter</taxon>
    </lineage>
</organism>
<protein>
    <submittedName>
        <fullName evidence="2">Uncharacterized protein</fullName>
    </submittedName>
</protein>
<reference evidence="2 3" key="1">
    <citation type="submission" date="2017-08" db="EMBL/GenBank/DDBJ databases">
        <authorList>
            <person name="de Groot N.N."/>
        </authorList>
    </citation>
    <scope>NUCLEOTIDE SEQUENCE [LARGE SCALE GENOMIC DNA]</scope>
    <source>
        <strain evidence="2 3">HM2</strain>
    </source>
</reference>